<dbReference type="KEGG" id="csr:Cspa_c38430"/>
<evidence type="ECO:0000256" key="1">
    <source>
        <dbReference type="ARBA" id="ARBA00001974"/>
    </source>
</evidence>
<dbReference type="InterPro" id="IPR036188">
    <property type="entry name" value="FAD/NAD-bd_sf"/>
</dbReference>
<evidence type="ECO:0000313" key="8">
    <source>
        <dbReference type="Proteomes" id="UP000011728"/>
    </source>
</evidence>
<dbReference type="OrthoDB" id="9802028at2"/>
<name>M1MN09_9CLOT</name>
<dbReference type="Proteomes" id="UP000011728">
    <property type="component" value="Chromosome"/>
</dbReference>
<organism evidence="7 8">
    <name type="scientific">Clostridium saccharoperbutylacetonicum N1-4(HMT)</name>
    <dbReference type="NCBI Taxonomy" id="931276"/>
    <lineage>
        <taxon>Bacteria</taxon>
        <taxon>Bacillati</taxon>
        <taxon>Bacillota</taxon>
        <taxon>Clostridia</taxon>
        <taxon>Eubacteriales</taxon>
        <taxon>Clostridiaceae</taxon>
        <taxon>Clostridium</taxon>
    </lineage>
</organism>
<dbReference type="EMBL" id="CP004121">
    <property type="protein sequence ID" value="AGF57603.1"/>
    <property type="molecule type" value="Genomic_DNA"/>
</dbReference>
<evidence type="ECO:0000256" key="2">
    <source>
        <dbReference type="ARBA" id="ARBA00005272"/>
    </source>
</evidence>
<keyword evidence="5" id="KW-0560">Oxidoreductase</keyword>
<accession>M1MN09</accession>
<evidence type="ECO:0000256" key="5">
    <source>
        <dbReference type="ARBA" id="ARBA00023002"/>
    </source>
</evidence>
<dbReference type="AlphaFoldDB" id="M1MN09"/>
<dbReference type="GO" id="GO:0019646">
    <property type="term" value="P:aerobic electron transport chain"/>
    <property type="evidence" value="ECO:0007669"/>
    <property type="project" value="TreeGrafter"/>
</dbReference>
<dbReference type="HOGENOM" id="CLU_021377_7_2_9"/>
<dbReference type="RefSeq" id="WP_015393916.1">
    <property type="nucleotide sequence ID" value="NC_020291.1"/>
</dbReference>
<evidence type="ECO:0000259" key="6">
    <source>
        <dbReference type="Pfam" id="PF07992"/>
    </source>
</evidence>
<dbReference type="PANTHER" id="PTHR42913">
    <property type="entry name" value="APOPTOSIS-INDUCING FACTOR 1"/>
    <property type="match status" value="1"/>
</dbReference>
<dbReference type="PRINTS" id="PR00411">
    <property type="entry name" value="PNDRDTASEI"/>
</dbReference>
<evidence type="ECO:0000256" key="3">
    <source>
        <dbReference type="ARBA" id="ARBA00022630"/>
    </source>
</evidence>
<keyword evidence="3" id="KW-0285">Flavoprotein</keyword>
<protein>
    <submittedName>
        <fullName evidence="7">FAD-dependent pyridine nucleotide-disulfide oxidoreductase</fullName>
    </submittedName>
</protein>
<dbReference type="Gene3D" id="3.50.50.100">
    <property type="match status" value="1"/>
</dbReference>
<dbReference type="InterPro" id="IPR051169">
    <property type="entry name" value="NADH-Q_oxidoreductase"/>
</dbReference>
<keyword evidence="4" id="KW-0274">FAD</keyword>
<dbReference type="PANTHER" id="PTHR42913:SF3">
    <property type="entry name" value="64 KDA MITOCHONDRIAL NADH DEHYDROGENASE (EUROFUNG)"/>
    <property type="match status" value="1"/>
</dbReference>
<dbReference type="SUPFAM" id="SSF51905">
    <property type="entry name" value="FAD/NAD(P)-binding domain"/>
    <property type="match status" value="2"/>
</dbReference>
<dbReference type="GO" id="GO:0003955">
    <property type="term" value="F:NAD(P)H dehydrogenase (quinone) activity"/>
    <property type="evidence" value="ECO:0007669"/>
    <property type="project" value="TreeGrafter"/>
</dbReference>
<gene>
    <name evidence="7" type="ORF">Cspa_c38430</name>
</gene>
<dbReference type="eggNOG" id="COG1252">
    <property type="taxonomic scope" value="Bacteria"/>
</dbReference>
<evidence type="ECO:0000256" key="4">
    <source>
        <dbReference type="ARBA" id="ARBA00022827"/>
    </source>
</evidence>
<comment type="cofactor">
    <cofactor evidence="1">
        <name>FAD</name>
        <dbReference type="ChEBI" id="CHEBI:57692"/>
    </cofactor>
</comment>
<reference evidence="7 8" key="1">
    <citation type="submission" date="2013-02" db="EMBL/GenBank/DDBJ databases">
        <title>Genome sequence of Clostridium saccharoperbutylacetonicum N1-4(HMT).</title>
        <authorList>
            <person name="Poehlein A."/>
            <person name="Daniel R."/>
        </authorList>
    </citation>
    <scope>NUCLEOTIDE SEQUENCE [LARGE SCALE GENOMIC DNA]</scope>
    <source>
        <strain evidence="8">N1-4(HMT)</strain>
    </source>
</reference>
<proteinExistence type="inferred from homology"/>
<keyword evidence="8" id="KW-1185">Reference proteome</keyword>
<sequence length="382" mass="42816">MKIFVIGGGFAGIKAAKELVKGLSNEHEVYLIDKNDYTTMLPNLPEIVSGRLVKEDITENILNLVPREVNFLKEEVTDVNFDERKITTKGNIYNYDYLIFGLGSTTNLCGFNQNLDKVNLLDSFEAAKKVRENFIKHMEGREEINLVVSGAGFTGIELACNLYDLAIKNNKKINVSLVDLTKKVLPMLSEKSANHVVDRLNKMKFKIYTENLVATFDGKNITLKNGEEIKDVFFCWCSGVKAPLKAVGDYEALPDGRIIVNQFLNIDKYEEVFAAGDAAAIKGDNGSILRRAVTFSEMSGKHAGKNLVAVINGLEKRKFKPIDLGWIIPMYITSVGVAMGVEVRGRKGIFMHYFICGMKNYSFKNFMKELVAAIKYPFTQLK</sequence>
<dbReference type="PATRIC" id="fig|931276.5.peg.3875"/>
<dbReference type="InterPro" id="IPR023753">
    <property type="entry name" value="FAD/NAD-binding_dom"/>
</dbReference>
<feature type="domain" description="FAD/NAD(P)-binding" evidence="6">
    <location>
        <begin position="1"/>
        <end position="282"/>
    </location>
</feature>
<dbReference type="STRING" id="36745.CLSAP_36170"/>
<evidence type="ECO:0000313" key="7">
    <source>
        <dbReference type="EMBL" id="AGF57603.1"/>
    </source>
</evidence>
<dbReference type="Pfam" id="PF07992">
    <property type="entry name" value="Pyr_redox_2"/>
    <property type="match status" value="1"/>
</dbReference>
<comment type="similarity">
    <text evidence="2">Belongs to the NADH dehydrogenase family.</text>
</comment>
<dbReference type="PRINTS" id="PR00368">
    <property type="entry name" value="FADPNR"/>
</dbReference>